<comment type="similarity">
    <text evidence="1">Belongs to the TFIIB family.</text>
</comment>
<dbReference type="GO" id="GO:0016251">
    <property type="term" value="F:RNA polymerase II general transcription initiation factor activity"/>
    <property type="evidence" value="ECO:0007669"/>
    <property type="project" value="EnsemblFungi"/>
</dbReference>
<dbReference type="Pfam" id="PF08271">
    <property type="entry name" value="Zn_Ribbon_TF"/>
    <property type="match status" value="1"/>
</dbReference>
<dbReference type="PANTHER" id="PTHR11618:SF13">
    <property type="entry name" value="TRANSCRIPTION INITIATION FACTOR IIB"/>
    <property type="match status" value="1"/>
</dbReference>
<keyword evidence="4" id="KW-0805">Transcription regulation</keyword>
<dbReference type="EMBL" id="MCGO01000005">
    <property type="protein sequence ID" value="ORY51673.1"/>
    <property type="molecule type" value="Genomic_DNA"/>
</dbReference>
<dbReference type="InterPro" id="IPR036915">
    <property type="entry name" value="Cyclin-like_sf"/>
</dbReference>
<evidence type="ECO:0000256" key="4">
    <source>
        <dbReference type="ARBA" id="ARBA00023015"/>
    </source>
</evidence>
<evidence type="ECO:0000259" key="10">
    <source>
        <dbReference type="PROSITE" id="PS51134"/>
    </source>
</evidence>
<comment type="subunit">
    <text evidence="8">Associates with TFIID-IIA (DA complex) to form TFIID-IIA-IIB (DAB-complex) which is then recognized by polymerase II.</text>
</comment>
<gene>
    <name evidence="11" type="ORF">BCR33DRAFT_757212</name>
</gene>
<dbReference type="GO" id="GO:0001174">
    <property type="term" value="P:transcriptional start site selection at RNA polymerase II promoter"/>
    <property type="evidence" value="ECO:0007669"/>
    <property type="project" value="EnsemblFungi"/>
</dbReference>
<dbReference type="Proteomes" id="UP000193642">
    <property type="component" value="Unassembled WGS sequence"/>
</dbReference>
<evidence type="ECO:0000256" key="9">
    <source>
        <dbReference type="PROSITE-ProRule" id="PRU00469"/>
    </source>
</evidence>
<evidence type="ECO:0000313" key="11">
    <source>
        <dbReference type="EMBL" id="ORY51673.1"/>
    </source>
</evidence>
<reference evidence="11 12" key="1">
    <citation type="submission" date="2016-07" db="EMBL/GenBank/DDBJ databases">
        <title>Pervasive Adenine N6-methylation of Active Genes in Fungi.</title>
        <authorList>
            <consortium name="DOE Joint Genome Institute"/>
            <person name="Mondo S.J."/>
            <person name="Dannebaum R.O."/>
            <person name="Kuo R.C."/>
            <person name="Labutti K."/>
            <person name="Haridas S."/>
            <person name="Kuo A."/>
            <person name="Salamov A."/>
            <person name="Ahrendt S.R."/>
            <person name="Lipzen A."/>
            <person name="Sullivan W."/>
            <person name="Andreopoulos W.B."/>
            <person name="Clum A."/>
            <person name="Lindquist E."/>
            <person name="Daum C."/>
            <person name="Ramamoorthy G.K."/>
            <person name="Gryganskyi A."/>
            <person name="Culley D."/>
            <person name="Magnuson J.K."/>
            <person name="James T.Y."/>
            <person name="O'Malley M.A."/>
            <person name="Stajich J.E."/>
            <person name="Spatafora J.W."/>
            <person name="Visel A."/>
            <person name="Grigoriev I.V."/>
        </authorList>
    </citation>
    <scope>NUCLEOTIDE SEQUENCE [LARGE SCALE GENOMIC DNA]</scope>
    <source>
        <strain evidence="11 12">JEL800</strain>
    </source>
</reference>
<dbReference type="Gene3D" id="1.10.472.10">
    <property type="entry name" value="Cyclin-like"/>
    <property type="match status" value="1"/>
</dbReference>
<dbReference type="GO" id="GO:0001139">
    <property type="term" value="F:RNA polymerase II complex recruiting activity"/>
    <property type="evidence" value="ECO:0007669"/>
    <property type="project" value="EnsemblFungi"/>
</dbReference>
<dbReference type="GO" id="GO:0017025">
    <property type="term" value="F:TBP-class protein binding"/>
    <property type="evidence" value="ECO:0007669"/>
    <property type="project" value="EnsemblFungi"/>
</dbReference>
<dbReference type="OrthoDB" id="25790at2759"/>
<dbReference type="SMART" id="SM00385">
    <property type="entry name" value="CYCLIN"/>
    <property type="match status" value="2"/>
</dbReference>
<evidence type="ECO:0000256" key="3">
    <source>
        <dbReference type="ARBA" id="ARBA00022737"/>
    </source>
</evidence>
<dbReference type="InterPro" id="IPR013137">
    <property type="entry name" value="Znf_TFIIB"/>
</dbReference>
<evidence type="ECO:0000256" key="5">
    <source>
        <dbReference type="ARBA" id="ARBA00023163"/>
    </source>
</evidence>
<evidence type="ECO:0000256" key="6">
    <source>
        <dbReference type="ARBA" id="ARBA00031706"/>
    </source>
</evidence>
<dbReference type="InterPro" id="IPR000812">
    <property type="entry name" value="TFIIB"/>
</dbReference>
<evidence type="ECO:0000256" key="1">
    <source>
        <dbReference type="ARBA" id="ARBA00010857"/>
    </source>
</evidence>
<dbReference type="Gene3D" id="1.10.472.170">
    <property type="match status" value="1"/>
</dbReference>
<comment type="function">
    <text evidence="7">General factor that plays a major role in the activation of eukaryotic genes transcribed by RNA polymerase II.</text>
</comment>
<proteinExistence type="inferred from homology"/>
<accession>A0A1Y2CXC0</accession>
<dbReference type="GO" id="GO:0001113">
    <property type="term" value="P:transcription open complex formation at RNA polymerase II promoter"/>
    <property type="evidence" value="ECO:0007669"/>
    <property type="project" value="EnsemblFungi"/>
</dbReference>
<dbReference type="AlphaFoldDB" id="A0A1Y2CXC0"/>
<organism evidence="11 12">
    <name type="scientific">Rhizoclosmatium globosum</name>
    <dbReference type="NCBI Taxonomy" id="329046"/>
    <lineage>
        <taxon>Eukaryota</taxon>
        <taxon>Fungi</taxon>
        <taxon>Fungi incertae sedis</taxon>
        <taxon>Chytridiomycota</taxon>
        <taxon>Chytridiomycota incertae sedis</taxon>
        <taxon>Chytridiomycetes</taxon>
        <taxon>Chytridiales</taxon>
        <taxon>Chytriomycetaceae</taxon>
        <taxon>Rhizoclosmatium</taxon>
    </lineage>
</organism>
<keyword evidence="12" id="KW-1185">Reference proteome</keyword>
<evidence type="ECO:0000313" key="12">
    <source>
        <dbReference type="Proteomes" id="UP000193642"/>
    </source>
</evidence>
<sequence>MDLSVKLICPHCRNPVPNIIDNTRDGDLICGDCGLVLADKVVDTRSEWRTFADSEGDDPSRVGAAADSLLGDANTLESTTISRKDGGTGRAKDISRIHNKLADSKKQNALMDAAKEISALSDRIGLEKTTTNSAIQLYKSSQSNAQLKAKPSTWVMAACIYLACKSNGVNRTFKEICGATNVPKKEIGKLYKLLQQHFKKDMAEQGQSGELVQGPSGVEGFIRRFTGDLDLPPAIVSACVTVGNSVYERELLAGRSTITLVASVIYFVVCMSENPKSAMDIAGVSGCTEATLKNAYKIIYQHRESLVEGLKLPKGLEALPR</sequence>
<dbReference type="PRINTS" id="PR00685">
    <property type="entry name" value="TIFACTORIIB"/>
</dbReference>
<evidence type="ECO:0000256" key="2">
    <source>
        <dbReference type="ARBA" id="ARBA00013932"/>
    </source>
</evidence>
<dbReference type="InterPro" id="IPR013763">
    <property type="entry name" value="Cyclin-like_dom"/>
</dbReference>
<protein>
    <recommendedName>
        <fullName evidence="2">Transcription initiation factor IIB</fullName>
    </recommendedName>
    <alternativeName>
        <fullName evidence="6">General transcription factor TFIIB</fullName>
    </alternativeName>
</protein>
<comment type="caution">
    <text evidence="11">The sequence shown here is derived from an EMBL/GenBank/DDBJ whole genome shotgun (WGS) entry which is preliminary data.</text>
</comment>
<dbReference type="GO" id="GO:0005634">
    <property type="term" value="C:nucleus"/>
    <property type="evidence" value="ECO:0007669"/>
    <property type="project" value="EnsemblFungi"/>
</dbReference>
<name>A0A1Y2CXC0_9FUNG</name>
<dbReference type="InterPro" id="IPR013150">
    <property type="entry name" value="TFIIB_cyclin"/>
</dbReference>
<dbReference type="PROSITE" id="PS51134">
    <property type="entry name" value="ZF_TFIIB"/>
    <property type="match status" value="1"/>
</dbReference>
<dbReference type="SUPFAM" id="SSF47954">
    <property type="entry name" value="Cyclin-like"/>
    <property type="match status" value="2"/>
</dbReference>
<feature type="domain" description="TFIIB-type" evidence="10">
    <location>
        <begin position="5"/>
        <end position="38"/>
    </location>
</feature>
<evidence type="ECO:0000256" key="7">
    <source>
        <dbReference type="ARBA" id="ARBA00056616"/>
    </source>
</evidence>
<keyword evidence="9" id="KW-0863">Zinc-finger</keyword>
<evidence type="ECO:0000256" key="8">
    <source>
        <dbReference type="ARBA" id="ARBA00066213"/>
    </source>
</evidence>
<dbReference type="Pfam" id="PF00382">
    <property type="entry name" value="TFIIB"/>
    <property type="match status" value="2"/>
</dbReference>
<dbReference type="GO" id="GO:0008270">
    <property type="term" value="F:zinc ion binding"/>
    <property type="evidence" value="ECO:0007669"/>
    <property type="project" value="UniProtKB-KW"/>
</dbReference>
<keyword evidence="5" id="KW-0804">Transcription</keyword>
<keyword evidence="3" id="KW-0677">Repeat</keyword>
<keyword evidence="9" id="KW-0479">Metal-binding</keyword>
<dbReference type="STRING" id="329046.A0A1Y2CXC0"/>
<dbReference type="SUPFAM" id="SSF57783">
    <property type="entry name" value="Zinc beta-ribbon"/>
    <property type="match status" value="1"/>
</dbReference>
<dbReference type="PANTHER" id="PTHR11618">
    <property type="entry name" value="TRANSCRIPTION INITIATION FACTOR IIB-RELATED"/>
    <property type="match status" value="1"/>
</dbReference>
<keyword evidence="9" id="KW-0862">Zinc</keyword>
<dbReference type="FunFam" id="1.10.472.170:FF:000001">
    <property type="entry name" value="Transcription initiation factor IIB"/>
    <property type="match status" value="1"/>
</dbReference>
<dbReference type="GO" id="GO:0097550">
    <property type="term" value="C:transcription preinitiation complex"/>
    <property type="evidence" value="ECO:0007669"/>
    <property type="project" value="EnsemblFungi"/>
</dbReference>